<keyword evidence="8" id="KW-1185">Reference proteome</keyword>
<evidence type="ECO:0000256" key="2">
    <source>
        <dbReference type="ARBA" id="ARBA00022617"/>
    </source>
</evidence>
<dbReference type="Pfam" id="PF01152">
    <property type="entry name" value="Bac_globin"/>
    <property type="match status" value="1"/>
</dbReference>
<dbReference type="GO" id="GO:0020037">
    <property type="term" value="F:heme binding"/>
    <property type="evidence" value="ECO:0007669"/>
    <property type="project" value="InterPro"/>
</dbReference>
<dbReference type="AlphaFoldDB" id="A0A1I5MCZ0"/>
<dbReference type="PANTHER" id="PTHR47366">
    <property type="entry name" value="TWO-ON-TWO HEMOGLOBIN-3"/>
    <property type="match status" value="1"/>
</dbReference>
<comment type="similarity">
    <text evidence="5">Belongs to the truncated hemoglobin family. Group II subfamily.</text>
</comment>
<keyword evidence="1" id="KW-0813">Transport</keyword>
<organism evidence="7 8">
    <name type="scientific">Hydrogenimonas thermophila</name>
    <dbReference type="NCBI Taxonomy" id="223786"/>
    <lineage>
        <taxon>Bacteria</taxon>
        <taxon>Pseudomonadati</taxon>
        <taxon>Campylobacterota</taxon>
        <taxon>Epsilonproteobacteria</taxon>
        <taxon>Campylobacterales</taxon>
        <taxon>Hydrogenimonadaceae</taxon>
        <taxon>Hydrogenimonas</taxon>
    </lineage>
</organism>
<reference evidence="7 8" key="1">
    <citation type="submission" date="2016-10" db="EMBL/GenBank/DDBJ databases">
        <authorList>
            <person name="de Groot N.N."/>
        </authorList>
    </citation>
    <scope>NUCLEOTIDE SEQUENCE [LARGE SCALE GENOMIC DNA]</scope>
    <source>
        <strain evidence="7 8">EP1-55-1</strain>
    </source>
</reference>
<gene>
    <name evidence="7" type="ORF">SAMN05216234_105117</name>
</gene>
<evidence type="ECO:0000313" key="8">
    <source>
        <dbReference type="Proteomes" id="UP000199227"/>
    </source>
</evidence>
<dbReference type="InterPro" id="IPR009050">
    <property type="entry name" value="Globin-like_sf"/>
</dbReference>
<dbReference type="GO" id="GO:0005344">
    <property type="term" value="F:oxygen carrier activity"/>
    <property type="evidence" value="ECO:0007669"/>
    <property type="project" value="InterPro"/>
</dbReference>
<name>A0A1I5MCZ0_9BACT</name>
<sequence>MNLVITPYDPDNLPKEEEIPLPDPRFYNAIGGDEGFKKVISIFYDRIVESDISFFFPQEEEEIEKIKRHNGKYFAEISGGPKRYSEEIGHIDQIEMHKPFSINEKHRDEWLGTWREVLQEFAKDVEPELVESYFNYLVEYSKLLINRPRNARAFEDLAKV</sequence>
<evidence type="ECO:0000256" key="3">
    <source>
        <dbReference type="ARBA" id="ARBA00022723"/>
    </source>
</evidence>
<evidence type="ECO:0000256" key="5">
    <source>
        <dbReference type="ARBA" id="ARBA00034496"/>
    </source>
</evidence>
<dbReference type="EMBL" id="FOXB01000005">
    <property type="protein sequence ID" value="SFP07373.1"/>
    <property type="molecule type" value="Genomic_DNA"/>
</dbReference>
<keyword evidence="2 6" id="KW-0349">Heme</keyword>
<keyword evidence="3 6" id="KW-0479">Metal-binding</keyword>
<protein>
    <submittedName>
        <fullName evidence="7">Hemoglobin</fullName>
    </submittedName>
</protein>
<dbReference type="Proteomes" id="UP000199227">
    <property type="component" value="Unassembled WGS sequence"/>
</dbReference>
<dbReference type="InterPro" id="IPR012292">
    <property type="entry name" value="Globin/Proto"/>
</dbReference>
<proteinExistence type="inferred from homology"/>
<dbReference type="Gene3D" id="1.10.490.10">
    <property type="entry name" value="Globins"/>
    <property type="match status" value="1"/>
</dbReference>
<dbReference type="RefSeq" id="WP_092911129.1">
    <property type="nucleotide sequence ID" value="NZ_CP136592.1"/>
</dbReference>
<evidence type="ECO:0000256" key="4">
    <source>
        <dbReference type="ARBA" id="ARBA00023004"/>
    </source>
</evidence>
<dbReference type="InterPro" id="IPR001486">
    <property type="entry name" value="Hemoglobin_trunc"/>
</dbReference>
<accession>A0A1I5MCZ0</accession>
<evidence type="ECO:0000256" key="1">
    <source>
        <dbReference type="ARBA" id="ARBA00022448"/>
    </source>
</evidence>
<evidence type="ECO:0000313" key="7">
    <source>
        <dbReference type="EMBL" id="SFP07373.1"/>
    </source>
</evidence>
<dbReference type="GO" id="GO:0019825">
    <property type="term" value="F:oxygen binding"/>
    <property type="evidence" value="ECO:0007669"/>
    <property type="project" value="InterPro"/>
</dbReference>
<dbReference type="SUPFAM" id="SSF46458">
    <property type="entry name" value="Globin-like"/>
    <property type="match status" value="1"/>
</dbReference>
<evidence type="ECO:0000256" key="6">
    <source>
        <dbReference type="PIRSR" id="PIRSR601486-1"/>
    </source>
</evidence>
<dbReference type="InterPro" id="IPR044203">
    <property type="entry name" value="GlbO/GLB3-like"/>
</dbReference>
<dbReference type="STRING" id="223786.SAMN05216234_105117"/>
<dbReference type="PANTHER" id="PTHR47366:SF1">
    <property type="entry name" value="TWO-ON-TWO HEMOGLOBIN-3"/>
    <property type="match status" value="1"/>
</dbReference>
<dbReference type="GO" id="GO:0046872">
    <property type="term" value="F:metal ion binding"/>
    <property type="evidence" value="ECO:0007669"/>
    <property type="project" value="UniProtKB-KW"/>
</dbReference>
<feature type="binding site" description="distal binding residue" evidence="6">
    <location>
        <position position="69"/>
    </location>
    <ligand>
        <name>heme</name>
        <dbReference type="ChEBI" id="CHEBI:30413"/>
    </ligand>
    <ligandPart>
        <name>Fe</name>
        <dbReference type="ChEBI" id="CHEBI:18248"/>
    </ligandPart>
</feature>
<dbReference type="OrthoDB" id="9790913at2"/>
<keyword evidence="4 6" id="KW-0408">Iron</keyword>